<dbReference type="GO" id="GO:0022857">
    <property type="term" value="F:transmembrane transporter activity"/>
    <property type="evidence" value="ECO:0007669"/>
    <property type="project" value="InterPro"/>
</dbReference>
<accession>A0A4P5ZJ88</accession>
<reference evidence="7" key="1">
    <citation type="submission" date="2019-02" db="EMBL/GenBank/DDBJ databases">
        <title>Draft genome sequence of Planktothrix agardhii NIES-905.</title>
        <authorList>
            <person name="Yamaguchi H."/>
            <person name="Suzuki S."/>
            <person name="Kawachi M."/>
        </authorList>
    </citation>
    <scope>NUCLEOTIDE SEQUENCE [LARGE SCALE GENOMIC DNA]</scope>
    <source>
        <strain evidence="7">CCAP 1459/11A</strain>
    </source>
</reference>
<proteinExistence type="predicted"/>
<evidence type="ECO:0000313" key="7">
    <source>
        <dbReference type="Proteomes" id="UP000299794"/>
    </source>
</evidence>
<evidence type="ECO:0000313" key="6">
    <source>
        <dbReference type="EMBL" id="GDZ96208.1"/>
    </source>
</evidence>
<dbReference type="PANTHER" id="PTHR47704:SF1">
    <property type="entry name" value="POTASSIUM TRANSPORTER KIMA"/>
    <property type="match status" value="1"/>
</dbReference>
<dbReference type="Pfam" id="PF13520">
    <property type="entry name" value="AA_permease_2"/>
    <property type="match status" value="1"/>
</dbReference>
<gene>
    <name evidence="6" type="ORF">PA905_46440</name>
</gene>
<evidence type="ECO:0000256" key="3">
    <source>
        <dbReference type="ARBA" id="ARBA00022989"/>
    </source>
</evidence>
<sequence>MPTLSQINRFLLGKPLPTSAYAQERLTNFAALAILASDALSSVAYATEEILLVLVAAGSSALGLSLPIAGGIILLLFVITLSYRQTIRAYPQGGSAYLVAKENLGLHAGLVAAASLLIDYVLTVTVSISAGIAALTSAIPALNSYTIELCLTAIVLLMVANLRGLREAGRIFMLPTYSFVISVFILMGLGFYKYATGQVVATVPILPIAQPLSLFLILRAFSAGCTALTGVEAISDGVLVFKPPEWKNARTTLLWMGTILGVMFIGITYLTQVYHIIPEAGQTTISLLARQIFGDGFFYYFLQIATLFILLLAANTSYADFPRLSYLVARDGFLPRQLSLLGDRLVYSNGIRLLSLCAAILIIIFKGQVNALIPLYAVGVFTSFTLSQLGMVIHWFKEKTSGWRQSAVMNGLVGLKQK</sequence>
<feature type="transmembrane region" description="Helical" evidence="5">
    <location>
        <begin position="50"/>
        <end position="83"/>
    </location>
</feature>
<keyword evidence="4 5" id="KW-0472">Membrane</keyword>
<feature type="transmembrane region" description="Helical" evidence="5">
    <location>
        <begin position="253"/>
        <end position="277"/>
    </location>
</feature>
<feature type="transmembrane region" description="Helical" evidence="5">
    <location>
        <begin position="371"/>
        <end position="396"/>
    </location>
</feature>
<dbReference type="RefSeq" id="WP_141296311.1">
    <property type="nucleotide sequence ID" value="NZ_BJCD01000082.1"/>
</dbReference>
<dbReference type="AlphaFoldDB" id="A0A4P5ZJ88"/>
<keyword evidence="3 5" id="KW-1133">Transmembrane helix</keyword>
<dbReference type="GO" id="GO:0016020">
    <property type="term" value="C:membrane"/>
    <property type="evidence" value="ECO:0007669"/>
    <property type="project" value="UniProtKB-SubCell"/>
</dbReference>
<feature type="transmembrane region" description="Helical" evidence="5">
    <location>
        <begin position="104"/>
        <end position="132"/>
    </location>
</feature>
<dbReference type="PANTHER" id="PTHR47704">
    <property type="entry name" value="POTASSIUM TRANSPORTER KIMA"/>
    <property type="match status" value="1"/>
</dbReference>
<dbReference type="Proteomes" id="UP000299794">
    <property type="component" value="Unassembled WGS sequence"/>
</dbReference>
<evidence type="ECO:0000256" key="5">
    <source>
        <dbReference type="SAM" id="Phobius"/>
    </source>
</evidence>
<protein>
    <submittedName>
        <fullName evidence="6">Amino acid permease-associated region protein</fullName>
    </submittedName>
</protein>
<dbReference type="EMBL" id="BJCD01000082">
    <property type="protein sequence ID" value="GDZ96208.1"/>
    <property type="molecule type" value="Genomic_DNA"/>
</dbReference>
<feature type="transmembrane region" description="Helical" evidence="5">
    <location>
        <begin position="297"/>
        <end position="314"/>
    </location>
</feature>
<comment type="caution">
    <text evidence="6">The sequence shown here is derived from an EMBL/GenBank/DDBJ whole genome shotgun (WGS) entry which is preliminary data.</text>
</comment>
<organism evidence="6 7">
    <name type="scientific">Planktothrix agardhii CCAP 1459/11A</name>
    <dbReference type="NCBI Taxonomy" id="282420"/>
    <lineage>
        <taxon>Bacteria</taxon>
        <taxon>Bacillati</taxon>
        <taxon>Cyanobacteriota</taxon>
        <taxon>Cyanophyceae</taxon>
        <taxon>Oscillatoriophycideae</taxon>
        <taxon>Oscillatoriales</taxon>
        <taxon>Microcoleaceae</taxon>
        <taxon>Planktothrix</taxon>
    </lineage>
</organism>
<evidence type="ECO:0000256" key="2">
    <source>
        <dbReference type="ARBA" id="ARBA00022692"/>
    </source>
</evidence>
<feature type="transmembrane region" description="Helical" evidence="5">
    <location>
        <begin position="345"/>
        <end position="365"/>
    </location>
</feature>
<dbReference type="Gene3D" id="1.20.1740.10">
    <property type="entry name" value="Amino acid/polyamine transporter I"/>
    <property type="match status" value="1"/>
</dbReference>
<comment type="subcellular location">
    <subcellularLocation>
        <location evidence="1">Membrane</location>
        <topology evidence="1">Multi-pass membrane protein</topology>
    </subcellularLocation>
</comment>
<dbReference type="InterPro" id="IPR053153">
    <property type="entry name" value="APC_K+_Transporter"/>
</dbReference>
<feature type="transmembrane region" description="Helical" evidence="5">
    <location>
        <begin position="138"/>
        <end position="159"/>
    </location>
</feature>
<evidence type="ECO:0000256" key="4">
    <source>
        <dbReference type="ARBA" id="ARBA00023136"/>
    </source>
</evidence>
<dbReference type="InterPro" id="IPR002293">
    <property type="entry name" value="AA/rel_permease1"/>
</dbReference>
<evidence type="ECO:0000256" key="1">
    <source>
        <dbReference type="ARBA" id="ARBA00004141"/>
    </source>
</evidence>
<feature type="transmembrane region" description="Helical" evidence="5">
    <location>
        <begin position="171"/>
        <end position="192"/>
    </location>
</feature>
<dbReference type="PIRSF" id="PIRSF006060">
    <property type="entry name" value="AA_transporter"/>
    <property type="match status" value="1"/>
</dbReference>
<name>A0A4P5ZJ88_PLAAG</name>
<keyword evidence="2 5" id="KW-0812">Transmembrane</keyword>